<comment type="similarity">
    <text evidence="2 5">Belongs to the GRF family.</text>
</comment>
<evidence type="ECO:0000256" key="6">
    <source>
        <dbReference type="SAM" id="MobiDB-lite"/>
    </source>
</evidence>
<evidence type="ECO:0000259" key="7">
    <source>
        <dbReference type="PROSITE" id="PS51666"/>
    </source>
</evidence>
<feature type="region of interest" description="Disordered" evidence="6">
    <location>
        <begin position="108"/>
        <end position="152"/>
    </location>
</feature>
<gene>
    <name evidence="9" type="ORF">V6N12_015740</name>
</gene>
<organism evidence="9 10">
    <name type="scientific">Hibiscus sabdariffa</name>
    <name type="common">roselle</name>
    <dbReference type="NCBI Taxonomy" id="183260"/>
    <lineage>
        <taxon>Eukaryota</taxon>
        <taxon>Viridiplantae</taxon>
        <taxon>Streptophyta</taxon>
        <taxon>Embryophyta</taxon>
        <taxon>Tracheophyta</taxon>
        <taxon>Spermatophyta</taxon>
        <taxon>Magnoliopsida</taxon>
        <taxon>eudicotyledons</taxon>
        <taxon>Gunneridae</taxon>
        <taxon>Pentapetalae</taxon>
        <taxon>rosids</taxon>
        <taxon>malvids</taxon>
        <taxon>Malvales</taxon>
        <taxon>Malvaceae</taxon>
        <taxon>Malvoideae</taxon>
        <taxon>Hibiscus</taxon>
    </lineage>
</organism>
<evidence type="ECO:0000313" key="9">
    <source>
        <dbReference type="EMBL" id="KAK8543176.1"/>
    </source>
</evidence>
<comment type="function">
    <text evidence="5">Transcription activator.</text>
</comment>
<dbReference type="PANTHER" id="PTHR31602">
    <property type="entry name" value="GROWTH-REGULATING FACTOR 5"/>
    <property type="match status" value="1"/>
</dbReference>
<evidence type="ECO:0000256" key="5">
    <source>
        <dbReference type="RuleBase" id="RU367127"/>
    </source>
</evidence>
<keyword evidence="5" id="KW-0805">Transcription regulation</keyword>
<feature type="compositionally biased region" description="Polar residues" evidence="6">
    <location>
        <begin position="173"/>
        <end position="196"/>
    </location>
</feature>
<keyword evidence="10" id="KW-1185">Reference proteome</keyword>
<keyword evidence="5" id="KW-0010">Activator</keyword>
<comment type="caution">
    <text evidence="4">Lacks conserved residue(s) required for the propagation of feature annotation.</text>
</comment>
<feature type="region of interest" description="Disordered" evidence="6">
    <location>
        <begin position="173"/>
        <end position="259"/>
    </location>
</feature>
<feature type="domain" description="QLQ" evidence="7">
    <location>
        <begin position="8"/>
        <end position="43"/>
    </location>
</feature>
<dbReference type="EMBL" id="JBBPBM010000024">
    <property type="protein sequence ID" value="KAK8543176.1"/>
    <property type="molecule type" value="Genomic_DNA"/>
</dbReference>
<evidence type="ECO:0000256" key="2">
    <source>
        <dbReference type="ARBA" id="ARBA00008122"/>
    </source>
</evidence>
<sequence>MSGRNRYPFTATQWEELEHQALIFKYMVTGIPIPPDLISTVKRRFLEEESSFSSRLFSYQPQHVGWNCFKGRKMDPEPGRCRRTDGKKWRCSKQAYIDSKYCERHMHRGKNRSRTTMANTWTTTQSLSSSDNQKDRRGTGYTGHHHSQLNDPFMYPHASRALGIGLSLQAHATTGTEPRRNLSGSSMEDSWQFTPLTTSSSSSNHRTNTIHRFFDEWPPKHREPPWLDLDDKSSKTSPSPSTTRLSISIFNSRSDKDTG</sequence>
<feature type="compositionally biased region" description="Basic and acidic residues" evidence="6">
    <location>
        <begin position="212"/>
        <end position="234"/>
    </location>
</feature>
<dbReference type="PANTHER" id="PTHR31602:SF46">
    <property type="entry name" value="GROWTH-REGULATING FACTOR 6"/>
    <property type="match status" value="1"/>
</dbReference>
<dbReference type="PROSITE" id="PS51666">
    <property type="entry name" value="QLQ"/>
    <property type="match status" value="1"/>
</dbReference>
<evidence type="ECO:0000256" key="3">
    <source>
        <dbReference type="ARBA" id="ARBA00023242"/>
    </source>
</evidence>
<comment type="domain">
    <text evidence="5">The QLQ domain and WRC domain may be involved in protein-protein interaction and DNA-binding, respectively.</text>
</comment>
<feature type="domain" description="WRC" evidence="8">
    <location>
        <begin position="75"/>
        <end position="119"/>
    </location>
</feature>
<accession>A0ABR2DP08</accession>
<dbReference type="Proteomes" id="UP001472677">
    <property type="component" value="Unassembled WGS sequence"/>
</dbReference>
<dbReference type="PROSITE" id="PS51667">
    <property type="entry name" value="WRC"/>
    <property type="match status" value="1"/>
</dbReference>
<evidence type="ECO:0000259" key="8">
    <source>
        <dbReference type="PROSITE" id="PS51667"/>
    </source>
</evidence>
<comment type="caution">
    <text evidence="9">The sequence shown here is derived from an EMBL/GenBank/DDBJ whole genome shotgun (WGS) entry which is preliminary data.</text>
</comment>
<dbReference type="SMART" id="SM00951">
    <property type="entry name" value="QLQ"/>
    <property type="match status" value="1"/>
</dbReference>
<keyword evidence="5" id="KW-0804">Transcription</keyword>
<feature type="compositionally biased region" description="Polar residues" evidence="6">
    <location>
        <begin position="114"/>
        <end position="131"/>
    </location>
</feature>
<dbReference type="InterPro" id="IPR014977">
    <property type="entry name" value="WRC_dom"/>
</dbReference>
<dbReference type="InterPro" id="IPR014978">
    <property type="entry name" value="Gln-Leu-Gln_QLQ"/>
</dbReference>
<evidence type="ECO:0000313" key="10">
    <source>
        <dbReference type="Proteomes" id="UP001472677"/>
    </source>
</evidence>
<keyword evidence="3 5" id="KW-0539">Nucleus</keyword>
<protein>
    <recommendedName>
        <fullName evidence="5">Growth-regulating factor</fullName>
    </recommendedName>
</protein>
<dbReference type="InterPro" id="IPR031137">
    <property type="entry name" value="GRF"/>
</dbReference>
<name>A0ABR2DP08_9ROSI</name>
<comment type="subcellular location">
    <subcellularLocation>
        <location evidence="1 5">Nucleus</location>
    </subcellularLocation>
</comment>
<dbReference type="Pfam" id="PF08880">
    <property type="entry name" value="QLQ"/>
    <property type="match status" value="1"/>
</dbReference>
<reference evidence="9 10" key="1">
    <citation type="journal article" date="2024" name="G3 (Bethesda)">
        <title>Genome assembly of Hibiscus sabdariffa L. provides insights into metabolisms of medicinal natural products.</title>
        <authorList>
            <person name="Kim T."/>
        </authorList>
    </citation>
    <scope>NUCLEOTIDE SEQUENCE [LARGE SCALE GENOMIC DNA]</scope>
    <source>
        <strain evidence="9">TK-2024</strain>
        <tissue evidence="9">Old leaves</tissue>
    </source>
</reference>
<feature type="compositionally biased region" description="Low complexity" evidence="6">
    <location>
        <begin position="235"/>
        <end position="249"/>
    </location>
</feature>
<evidence type="ECO:0000256" key="4">
    <source>
        <dbReference type="PROSITE-ProRule" id="PRU01002"/>
    </source>
</evidence>
<evidence type="ECO:0000256" key="1">
    <source>
        <dbReference type="ARBA" id="ARBA00004123"/>
    </source>
</evidence>
<dbReference type="Pfam" id="PF08879">
    <property type="entry name" value="WRC"/>
    <property type="match status" value="1"/>
</dbReference>
<proteinExistence type="inferred from homology"/>